<dbReference type="OrthoDB" id="1630758at2759"/>
<evidence type="ECO:0008006" key="10">
    <source>
        <dbReference type="Google" id="ProtNLM"/>
    </source>
</evidence>
<dbReference type="InterPro" id="IPR017907">
    <property type="entry name" value="Znf_RING_CS"/>
</dbReference>
<feature type="compositionally biased region" description="Low complexity" evidence="5">
    <location>
        <begin position="538"/>
        <end position="553"/>
    </location>
</feature>
<dbReference type="Proteomes" id="UP000245768">
    <property type="component" value="Unassembled WGS sequence"/>
</dbReference>
<dbReference type="InterPro" id="IPR013083">
    <property type="entry name" value="Znf_RING/FYVE/PHD"/>
</dbReference>
<dbReference type="GO" id="GO:0008270">
    <property type="term" value="F:zinc ion binding"/>
    <property type="evidence" value="ECO:0007669"/>
    <property type="project" value="UniProtKB-KW"/>
</dbReference>
<feature type="region of interest" description="Disordered" evidence="5">
    <location>
        <begin position="372"/>
        <end position="453"/>
    </location>
</feature>
<feature type="zinc finger region" description="TRAF-type" evidence="4">
    <location>
        <begin position="252"/>
        <end position="297"/>
    </location>
</feature>
<evidence type="ECO:0000259" key="7">
    <source>
        <dbReference type="PROSITE" id="PS50145"/>
    </source>
</evidence>
<name>A0A316YN11_9BASI</name>
<evidence type="ECO:0000256" key="3">
    <source>
        <dbReference type="ARBA" id="ARBA00022833"/>
    </source>
</evidence>
<keyword evidence="3 4" id="KW-0862">Zinc</keyword>
<accession>A0A316YN11</accession>
<dbReference type="Pfam" id="PF00097">
    <property type="entry name" value="zf-C3HC4"/>
    <property type="match status" value="1"/>
</dbReference>
<dbReference type="InterPro" id="IPR001841">
    <property type="entry name" value="Znf_RING"/>
</dbReference>
<dbReference type="PROSITE" id="PS00518">
    <property type="entry name" value="ZF_RING_1"/>
    <property type="match status" value="1"/>
</dbReference>
<evidence type="ECO:0000313" key="8">
    <source>
        <dbReference type="EMBL" id="PWN90542.1"/>
    </source>
</evidence>
<gene>
    <name evidence="8" type="ORF">FA10DRAFT_301781</name>
</gene>
<feature type="region of interest" description="Disordered" evidence="5">
    <location>
        <begin position="1"/>
        <end position="29"/>
    </location>
</feature>
<evidence type="ECO:0000256" key="1">
    <source>
        <dbReference type="ARBA" id="ARBA00022723"/>
    </source>
</evidence>
<keyword evidence="9" id="KW-1185">Reference proteome</keyword>
<dbReference type="InterPro" id="IPR018957">
    <property type="entry name" value="Znf_C3HC4_RING-type"/>
</dbReference>
<organism evidence="8 9">
    <name type="scientific">Acaromyces ingoldii</name>
    <dbReference type="NCBI Taxonomy" id="215250"/>
    <lineage>
        <taxon>Eukaryota</taxon>
        <taxon>Fungi</taxon>
        <taxon>Dikarya</taxon>
        <taxon>Basidiomycota</taxon>
        <taxon>Ustilaginomycotina</taxon>
        <taxon>Exobasidiomycetes</taxon>
        <taxon>Exobasidiales</taxon>
        <taxon>Cryptobasidiaceae</taxon>
        <taxon>Acaromyces</taxon>
    </lineage>
</organism>
<keyword evidence="2 4" id="KW-0863">Zinc-finger</keyword>
<reference evidence="8 9" key="1">
    <citation type="journal article" date="2018" name="Mol. Biol. Evol.">
        <title>Broad Genomic Sampling Reveals a Smut Pathogenic Ancestry of the Fungal Clade Ustilaginomycotina.</title>
        <authorList>
            <person name="Kijpornyongpan T."/>
            <person name="Mondo S.J."/>
            <person name="Barry K."/>
            <person name="Sandor L."/>
            <person name="Lee J."/>
            <person name="Lipzen A."/>
            <person name="Pangilinan J."/>
            <person name="LaButti K."/>
            <person name="Hainaut M."/>
            <person name="Henrissat B."/>
            <person name="Grigoriev I.V."/>
            <person name="Spatafora J.W."/>
            <person name="Aime M.C."/>
        </authorList>
    </citation>
    <scope>NUCLEOTIDE SEQUENCE [LARGE SCALE GENOMIC DNA]</scope>
    <source>
        <strain evidence="8 9">MCA 4198</strain>
    </source>
</reference>
<feature type="compositionally biased region" description="Basic and acidic residues" evidence="5">
    <location>
        <begin position="100"/>
        <end position="109"/>
    </location>
</feature>
<dbReference type="PROSITE" id="PS50145">
    <property type="entry name" value="ZF_TRAF"/>
    <property type="match status" value="1"/>
</dbReference>
<dbReference type="Pfam" id="PF02176">
    <property type="entry name" value="zf-TRAF"/>
    <property type="match status" value="1"/>
</dbReference>
<protein>
    <recommendedName>
        <fullName evidence="10">RING-type domain-containing protein</fullName>
    </recommendedName>
</protein>
<dbReference type="Gene3D" id="3.30.40.10">
    <property type="entry name" value="Zinc/RING finger domain, C3HC4 (zinc finger)"/>
    <property type="match status" value="3"/>
</dbReference>
<dbReference type="PANTHER" id="PTHR10131:SF94">
    <property type="entry name" value="TNF RECEPTOR-ASSOCIATED FACTOR 4"/>
    <property type="match status" value="1"/>
</dbReference>
<proteinExistence type="predicted"/>
<feature type="compositionally biased region" description="Polar residues" evidence="5">
    <location>
        <begin position="429"/>
        <end position="443"/>
    </location>
</feature>
<evidence type="ECO:0000259" key="6">
    <source>
        <dbReference type="PROSITE" id="PS50089"/>
    </source>
</evidence>
<dbReference type="EMBL" id="KZ819636">
    <property type="protein sequence ID" value="PWN90542.1"/>
    <property type="molecule type" value="Genomic_DNA"/>
</dbReference>
<dbReference type="AlphaFoldDB" id="A0A316YN11"/>
<dbReference type="GeneID" id="37046943"/>
<feature type="compositionally biased region" description="Polar residues" evidence="5">
    <location>
        <begin position="393"/>
        <end position="406"/>
    </location>
</feature>
<evidence type="ECO:0000256" key="2">
    <source>
        <dbReference type="ARBA" id="ARBA00022771"/>
    </source>
</evidence>
<dbReference type="SMART" id="SM00184">
    <property type="entry name" value="RING"/>
    <property type="match status" value="1"/>
</dbReference>
<feature type="compositionally biased region" description="Pro residues" evidence="5">
    <location>
        <begin position="569"/>
        <end position="583"/>
    </location>
</feature>
<feature type="compositionally biased region" description="Basic and acidic residues" evidence="5">
    <location>
        <begin position="1"/>
        <end position="13"/>
    </location>
</feature>
<evidence type="ECO:0000256" key="4">
    <source>
        <dbReference type="PROSITE-ProRule" id="PRU00207"/>
    </source>
</evidence>
<feature type="domain" description="RING-type" evidence="6">
    <location>
        <begin position="52"/>
        <end position="124"/>
    </location>
</feature>
<dbReference type="InterPro" id="IPR001293">
    <property type="entry name" value="Znf_TRAF"/>
</dbReference>
<keyword evidence="1 4" id="KW-0479">Metal-binding</keyword>
<dbReference type="PROSITE" id="PS50089">
    <property type="entry name" value="ZF_RING_2"/>
    <property type="match status" value="1"/>
</dbReference>
<feature type="region of interest" description="Disordered" evidence="5">
    <location>
        <begin position="88"/>
        <end position="119"/>
    </location>
</feature>
<dbReference type="STRING" id="215250.A0A316YN11"/>
<dbReference type="SUPFAM" id="SSF49599">
    <property type="entry name" value="TRAF domain-like"/>
    <property type="match status" value="2"/>
</dbReference>
<sequence length="602" mass="66098">MESRDGTPRERAHGERRRSSSSSCGRRTWQQPTSQDFTYALSDSDISDWLKCAICLHPFLNPVVASAKCQHVFCALCIRSHVSSSTQAEPVLGENEDGERETHREDQAQGRRGPAKTTTCPTCRAPLESSHPFQPAAPLIRNMVDSLLVRCPHAGRGCNHTCERGLVRTHIFHDCGHAYVGEYEAAGGSVAKHRPSSSFRSGRCECGQKVMRKDWEHHTTSGQCTVVRVPCPFGEGEEGCKDMIKERELDEHLDVCPAYPLQCPHCSSTHARRHLAEHEAVCDHAVVECPHARHGCRWSGRQSQVRSEHLPHCVYAPLAAFFERNADEIETLRSDNARLTSALDDMSRRQMDTEKMLAACIRSLGAFYVDGGTTEQGEGDGTGAGSADPPALRQSSIPSLIRNRSGSAIPLPSTQAADDAPAAPPLPLQRSSSEVFPAASTSAPAVEPSWRWPEHEDAPRRLAPLDRSSSLSHQLVELQSVLNTLTTQLHAAERRAEEGHLAALSAGFEASRAHEEMNSQRHALHAMRLQIHQLAMVQQQQRGMPPPQRGAGASSSSTSPQAEGTDVLHPPPPPHQPAFPIPIAPMAPHFRRFWTGFEQTKL</sequence>
<dbReference type="InParanoid" id="A0A316YN11"/>
<dbReference type="SUPFAM" id="SSF57850">
    <property type="entry name" value="RING/U-box"/>
    <property type="match status" value="1"/>
</dbReference>
<feature type="domain" description="TRAF-type" evidence="7">
    <location>
        <begin position="252"/>
        <end position="297"/>
    </location>
</feature>
<feature type="region of interest" description="Disordered" evidence="5">
    <location>
        <begin position="537"/>
        <end position="583"/>
    </location>
</feature>
<evidence type="ECO:0000313" key="9">
    <source>
        <dbReference type="Proteomes" id="UP000245768"/>
    </source>
</evidence>
<evidence type="ECO:0000256" key="5">
    <source>
        <dbReference type="SAM" id="MobiDB-lite"/>
    </source>
</evidence>
<dbReference type="PANTHER" id="PTHR10131">
    <property type="entry name" value="TNF RECEPTOR ASSOCIATED FACTOR"/>
    <property type="match status" value="1"/>
</dbReference>
<dbReference type="RefSeq" id="XP_025377740.1">
    <property type="nucleotide sequence ID" value="XM_025525027.1"/>
</dbReference>